<dbReference type="AlphaFoldDB" id="A0AAD9Z557"/>
<comment type="catalytic activity">
    <reaction evidence="4 5">
        <text>L-lysyl-[protein] + acetyl-CoA = N(6)-acetyl-L-lysyl-[protein] + CoA + H(+)</text>
        <dbReference type="Rhea" id="RHEA:45948"/>
        <dbReference type="Rhea" id="RHEA-COMP:9752"/>
        <dbReference type="Rhea" id="RHEA-COMP:10731"/>
        <dbReference type="ChEBI" id="CHEBI:15378"/>
        <dbReference type="ChEBI" id="CHEBI:29969"/>
        <dbReference type="ChEBI" id="CHEBI:57287"/>
        <dbReference type="ChEBI" id="CHEBI:57288"/>
        <dbReference type="ChEBI" id="CHEBI:61930"/>
        <dbReference type="EC" id="2.3.1.48"/>
    </reaction>
</comment>
<comment type="caution">
    <text evidence="11">The sequence shown here is derived from an EMBL/GenBank/DDBJ whole genome shotgun (WGS) entry which is preliminary data.</text>
</comment>
<evidence type="ECO:0000256" key="9">
    <source>
        <dbReference type="SAM" id="MobiDB-lite"/>
    </source>
</evidence>
<evidence type="ECO:0000256" key="2">
    <source>
        <dbReference type="ARBA" id="ARBA00022679"/>
    </source>
</evidence>
<feature type="region of interest" description="Interaction with histone H4 N-terminus" evidence="7">
    <location>
        <begin position="103"/>
        <end position="105"/>
    </location>
</feature>
<feature type="active site" description="Proton donor/acceptor" evidence="6">
    <location>
        <position position="343"/>
    </location>
</feature>
<dbReference type="Pfam" id="PF10394">
    <property type="entry name" value="Hat1_N"/>
    <property type="match status" value="1"/>
</dbReference>
<dbReference type="GO" id="GO:0004402">
    <property type="term" value="F:histone acetyltransferase activity"/>
    <property type="evidence" value="ECO:0007669"/>
    <property type="project" value="UniProtKB-UniRule"/>
</dbReference>
<keyword evidence="12" id="KW-1185">Reference proteome</keyword>
<dbReference type="SUPFAM" id="SSF55729">
    <property type="entry name" value="Acyl-CoA N-acyltransferases (Nat)"/>
    <property type="match status" value="1"/>
</dbReference>
<dbReference type="GO" id="GO:0000781">
    <property type="term" value="C:chromosome, telomeric region"/>
    <property type="evidence" value="ECO:0007669"/>
    <property type="project" value="GOC"/>
</dbReference>
<dbReference type="InterPro" id="IPR037113">
    <property type="entry name" value="Hat1_N_sf"/>
</dbReference>
<accession>A0AAD9Z557</accession>
<evidence type="ECO:0000256" key="7">
    <source>
        <dbReference type="PIRSR" id="PIRSR038084-2"/>
    </source>
</evidence>
<dbReference type="Gene3D" id="3.40.630.30">
    <property type="match status" value="1"/>
</dbReference>
<evidence type="ECO:0000313" key="12">
    <source>
        <dbReference type="Proteomes" id="UP001281410"/>
    </source>
</evidence>
<keyword evidence="2 5" id="KW-0808">Transferase</keyword>
<evidence type="ECO:0000256" key="6">
    <source>
        <dbReference type="PIRSR" id="PIRSR038084-1"/>
    </source>
</evidence>
<evidence type="ECO:0000256" key="1">
    <source>
        <dbReference type="ARBA" id="ARBA00010543"/>
    </source>
</evidence>
<dbReference type="EMBL" id="JANJYJ010000897">
    <property type="protein sequence ID" value="KAK3170462.1"/>
    <property type="molecule type" value="Genomic_DNA"/>
</dbReference>
<dbReference type="GO" id="GO:0031509">
    <property type="term" value="P:subtelomeric heterochromatin formation"/>
    <property type="evidence" value="ECO:0007669"/>
    <property type="project" value="InterPro"/>
</dbReference>
<dbReference type="GO" id="GO:0005634">
    <property type="term" value="C:nucleus"/>
    <property type="evidence" value="ECO:0007669"/>
    <property type="project" value="InterPro"/>
</dbReference>
<organism evidence="11 12">
    <name type="scientific">Dipteronia sinensis</name>
    <dbReference type="NCBI Taxonomy" id="43782"/>
    <lineage>
        <taxon>Eukaryota</taxon>
        <taxon>Viridiplantae</taxon>
        <taxon>Streptophyta</taxon>
        <taxon>Embryophyta</taxon>
        <taxon>Tracheophyta</taxon>
        <taxon>Spermatophyta</taxon>
        <taxon>Magnoliopsida</taxon>
        <taxon>eudicotyledons</taxon>
        <taxon>Gunneridae</taxon>
        <taxon>Pentapetalae</taxon>
        <taxon>rosids</taxon>
        <taxon>malvids</taxon>
        <taxon>Sapindales</taxon>
        <taxon>Sapindaceae</taxon>
        <taxon>Hippocastanoideae</taxon>
        <taxon>Acereae</taxon>
        <taxon>Dipteronia</taxon>
    </lineage>
</organism>
<protein>
    <recommendedName>
        <fullName evidence="5">Histone acetyltransferase type B catalytic subunit</fullName>
        <ecNumber evidence="5">2.3.1.48</ecNumber>
    </recommendedName>
</protein>
<evidence type="ECO:0000256" key="5">
    <source>
        <dbReference type="PIRNR" id="PIRNR038084"/>
    </source>
</evidence>
<dbReference type="PIRSF" id="PIRSF038084">
    <property type="entry name" value="HAT-B_cat"/>
    <property type="match status" value="1"/>
</dbReference>
<sequence length="552" mass="63109">MARKAEMKQDSVGSEINTEVIRRWRRWSIKGNDSLPHHVYHFDRSVCTSPIFVWDSEGIAPSTMAASMEDSIQVSLVRPDPSDSALKPIHLFHPIFTYPIFGEEERIFGYQGLDINIRFAAHDCRPHVAINYEKKFPKVGDVRPTDCTKILKEYMPPVAFENTYDSTVTQDFSARSWTPPGEVIHTYKRNGRTFEVWSGSLSDTNVRFLLDQIQIFVLLFIEGGQMLVLDDPEWTLNRWQVYFIYEKTQVPDQPNVSPYVLAGYATTYRCYKMTIPASRPTKSGLESFPDVEVIDPTLQDCRLRVSQVLVLPPFQANGHGSELFRIIYKRVMNDNSICELTVEDPSEEFDKLRDSHDWKVLEPVFRAANITINTSAVASQTRYDKFPKKKLLDLPKLEKMRKEHKISPRQFYRALELYFLSQIPYSRRAAGGASLTKLLVRKHRSSDPVDVKYYWLRNLIKNRIWLQNSDKLVNVPRDEVVEKVSDSTRAQEDEYEGYLLNFAAKAAGDLNGAGLVVGSSAGGAARKRKIIDDDDDDEGAVSDASKKARSAR</sequence>
<evidence type="ECO:0000256" key="3">
    <source>
        <dbReference type="ARBA" id="ARBA00023315"/>
    </source>
</evidence>
<dbReference type="InterPro" id="IPR017380">
    <property type="entry name" value="Hist_AcTrfase_B-typ_cat-su"/>
</dbReference>
<gene>
    <name evidence="11" type="ORF">Dsin_032899</name>
</gene>
<feature type="region of interest" description="Disordered" evidence="9">
    <location>
        <begin position="518"/>
        <end position="552"/>
    </location>
</feature>
<proteinExistence type="inferred from homology"/>
<feature type="site" description="Interaction with histone H4 N-terminus" evidence="8">
    <location>
        <position position="234"/>
    </location>
</feature>
<evidence type="ECO:0000313" key="11">
    <source>
        <dbReference type="EMBL" id="KAK3170462.1"/>
    </source>
</evidence>
<comment type="similarity">
    <text evidence="1 5">Belongs to the HAT1 family.</text>
</comment>
<evidence type="ECO:0000256" key="4">
    <source>
        <dbReference type="ARBA" id="ARBA00048017"/>
    </source>
</evidence>
<dbReference type="Proteomes" id="UP001281410">
    <property type="component" value="Unassembled WGS sequence"/>
</dbReference>
<dbReference type="InterPro" id="IPR019467">
    <property type="entry name" value="Hat1_N"/>
</dbReference>
<keyword evidence="3 5" id="KW-0012">Acyltransferase</keyword>
<reference evidence="11" key="1">
    <citation type="journal article" date="2023" name="Plant J.">
        <title>Genome sequences and population genomics provide insights into the demographic history, inbreeding, and mutation load of two 'living fossil' tree species of Dipteronia.</title>
        <authorList>
            <person name="Feng Y."/>
            <person name="Comes H.P."/>
            <person name="Chen J."/>
            <person name="Zhu S."/>
            <person name="Lu R."/>
            <person name="Zhang X."/>
            <person name="Li P."/>
            <person name="Qiu J."/>
            <person name="Olsen K.M."/>
            <person name="Qiu Y."/>
        </authorList>
    </citation>
    <scope>NUCLEOTIDE SEQUENCE</scope>
    <source>
        <strain evidence="11">NBL</strain>
    </source>
</reference>
<feature type="domain" description="Histone acetyl transferase HAT1 N-terminal" evidence="10">
    <location>
        <begin position="67"/>
        <end position="222"/>
    </location>
</feature>
<dbReference type="PANTHER" id="PTHR12046">
    <property type="entry name" value="HISTONE ACETYLTRANSFERASE TYPE B CATALYTIC SUBUNIT"/>
    <property type="match status" value="1"/>
</dbReference>
<evidence type="ECO:0000256" key="8">
    <source>
        <dbReference type="PIRSR" id="PIRSR038084-3"/>
    </source>
</evidence>
<dbReference type="EC" id="2.3.1.48" evidence="5"/>
<feature type="binding site" evidence="7">
    <location>
        <begin position="315"/>
        <end position="321"/>
    </location>
    <ligand>
        <name>acetyl-CoA</name>
        <dbReference type="ChEBI" id="CHEBI:57288"/>
    </ligand>
</feature>
<dbReference type="Gene3D" id="3.90.360.10">
    <property type="entry name" value="Histone acetyl transferase 1 (HAT1), N-terminal domain"/>
    <property type="match status" value="1"/>
</dbReference>
<evidence type="ECO:0000259" key="10">
    <source>
        <dbReference type="Pfam" id="PF10394"/>
    </source>
</evidence>
<dbReference type="InterPro" id="IPR016181">
    <property type="entry name" value="Acyl_CoA_acyltransferase"/>
</dbReference>
<name>A0AAD9Z557_9ROSI</name>